<dbReference type="PANTHER" id="PTHR23351">
    <property type="entry name" value="FOS TRANSCRIPTION FACTOR-RELATED"/>
    <property type="match status" value="1"/>
</dbReference>
<dbReference type="PROSITE" id="PS50217">
    <property type="entry name" value="BZIP"/>
    <property type="match status" value="1"/>
</dbReference>
<name>A0ABD3VJS5_SINWO</name>
<keyword evidence="3" id="KW-0804">Transcription</keyword>
<accession>A0ABD3VJS5</accession>
<organism evidence="6 7">
    <name type="scientific">Sinanodonta woodiana</name>
    <name type="common">Chinese pond mussel</name>
    <name type="synonym">Anodonta woodiana</name>
    <dbReference type="NCBI Taxonomy" id="1069815"/>
    <lineage>
        <taxon>Eukaryota</taxon>
        <taxon>Metazoa</taxon>
        <taxon>Spiralia</taxon>
        <taxon>Lophotrochozoa</taxon>
        <taxon>Mollusca</taxon>
        <taxon>Bivalvia</taxon>
        <taxon>Autobranchia</taxon>
        <taxon>Heteroconchia</taxon>
        <taxon>Palaeoheterodonta</taxon>
        <taxon>Unionida</taxon>
        <taxon>Unionoidea</taxon>
        <taxon>Unionidae</taxon>
        <taxon>Unioninae</taxon>
        <taxon>Sinanodonta</taxon>
    </lineage>
</organism>
<dbReference type="InterPro" id="IPR000837">
    <property type="entry name" value="AP-1"/>
</dbReference>
<dbReference type="PANTHER" id="PTHR23351:SF24">
    <property type="entry name" value="ACTIVATING TRANSCRIPTION FACTOR 3-RELATED"/>
    <property type="match status" value="1"/>
</dbReference>
<dbReference type="EMBL" id="JBJQND010000011">
    <property type="protein sequence ID" value="KAL3861849.1"/>
    <property type="molecule type" value="Genomic_DNA"/>
</dbReference>
<evidence type="ECO:0000256" key="2">
    <source>
        <dbReference type="ARBA" id="ARBA00023125"/>
    </source>
</evidence>
<feature type="coiled-coil region" evidence="4">
    <location>
        <begin position="135"/>
        <end position="169"/>
    </location>
</feature>
<keyword evidence="2" id="KW-0238">DNA-binding</keyword>
<keyword evidence="1" id="KW-0805">Transcription regulation</keyword>
<evidence type="ECO:0000256" key="3">
    <source>
        <dbReference type="ARBA" id="ARBA00023163"/>
    </source>
</evidence>
<comment type="caution">
    <text evidence="6">The sequence shown here is derived from an EMBL/GenBank/DDBJ whole genome shotgun (WGS) entry which is preliminary data.</text>
</comment>
<keyword evidence="7" id="KW-1185">Reference proteome</keyword>
<dbReference type="Proteomes" id="UP001634394">
    <property type="component" value="Unassembled WGS sequence"/>
</dbReference>
<dbReference type="SUPFAM" id="SSF57959">
    <property type="entry name" value="Leucine zipper domain"/>
    <property type="match status" value="1"/>
</dbReference>
<protein>
    <recommendedName>
        <fullName evidence="5">BZIP domain-containing protein</fullName>
    </recommendedName>
</protein>
<dbReference type="Pfam" id="PF00170">
    <property type="entry name" value="bZIP_1"/>
    <property type="match status" value="1"/>
</dbReference>
<proteinExistence type="predicted"/>
<dbReference type="InterPro" id="IPR046347">
    <property type="entry name" value="bZIP_sf"/>
</dbReference>
<evidence type="ECO:0000256" key="1">
    <source>
        <dbReference type="ARBA" id="ARBA00023015"/>
    </source>
</evidence>
<sequence length="184" mass="21422">MYERSNSVVNVTLYMDGRTDCKTTSASALPSAWHEFPVFSGFGTIDPSVSLAAVRAIESNDMMPIIKEELKNRIHYKKMTEGREELMIDFTKKPKTELTTEEKEKVERRREQNRMAARRFREKQIARGTKLQKKTQKLESNNTSLRNQIRELRKEKEILQSQLQAHLSVCPYVNGPYIQPNFPL</sequence>
<evidence type="ECO:0000313" key="6">
    <source>
        <dbReference type="EMBL" id="KAL3861849.1"/>
    </source>
</evidence>
<dbReference type="PROSITE" id="PS00036">
    <property type="entry name" value="BZIP_BASIC"/>
    <property type="match status" value="1"/>
</dbReference>
<evidence type="ECO:0000256" key="4">
    <source>
        <dbReference type="SAM" id="Coils"/>
    </source>
</evidence>
<dbReference type="AlphaFoldDB" id="A0ABD3VJS5"/>
<dbReference type="PRINTS" id="PR00042">
    <property type="entry name" value="LEUZIPPRFOS"/>
</dbReference>
<feature type="domain" description="BZIP" evidence="5">
    <location>
        <begin position="103"/>
        <end position="166"/>
    </location>
</feature>
<evidence type="ECO:0000259" key="5">
    <source>
        <dbReference type="PROSITE" id="PS50217"/>
    </source>
</evidence>
<keyword evidence="4" id="KW-0175">Coiled coil</keyword>
<dbReference type="SMART" id="SM00338">
    <property type="entry name" value="BRLZ"/>
    <property type="match status" value="1"/>
</dbReference>
<dbReference type="Gene3D" id="1.20.5.170">
    <property type="match status" value="1"/>
</dbReference>
<gene>
    <name evidence="6" type="ORF">ACJMK2_007863</name>
</gene>
<dbReference type="GO" id="GO:0003677">
    <property type="term" value="F:DNA binding"/>
    <property type="evidence" value="ECO:0007669"/>
    <property type="project" value="UniProtKB-KW"/>
</dbReference>
<reference evidence="6 7" key="1">
    <citation type="submission" date="2024-11" db="EMBL/GenBank/DDBJ databases">
        <title>Chromosome-level genome assembly of the freshwater bivalve Anodonta woodiana.</title>
        <authorList>
            <person name="Chen X."/>
        </authorList>
    </citation>
    <scope>NUCLEOTIDE SEQUENCE [LARGE SCALE GENOMIC DNA]</scope>
    <source>
        <strain evidence="6">MN2024</strain>
        <tissue evidence="6">Gills</tissue>
    </source>
</reference>
<evidence type="ECO:0000313" key="7">
    <source>
        <dbReference type="Proteomes" id="UP001634394"/>
    </source>
</evidence>
<dbReference type="InterPro" id="IPR004827">
    <property type="entry name" value="bZIP"/>
</dbReference>